<evidence type="ECO:0000313" key="13">
    <source>
        <dbReference type="EMBL" id="KAK5778198.1"/>
    </source>
</evidence>
<dbReference type="InterPro" id="IPR036388">
    <property type="entry name" value="WH-like_DNA-bd_sf"/>
</dbReference>
<dbReference type="Pfam" id="PF04406">
    <property type="entry name" value="TP6A_N"/>
    <property type="match status" value="1"/>
</dbReference>
<feature type="active site" description="O-(5'-phospho-DNA)-tyrosine intermediate" evidence="10">
    <location>
        <position position="128"/>
    </location>
</feature>
<organism evidence="13 14">
    <name type="scientific">Arxiozyma heterogenica</name>
    <dbReference type="NCBI Taxonomy" id="278026"/>
    <lineage>
        <taxon>Eukaryota</taxon>
        <taxon>Fungi</taxon>
        <taxon>Dikarya</taxon>
        <taxon>Ascomycota</taxon>
        <taxon>Saccharomycotina</taxon>
        <taxon>Saccharomycetes</taxon>
        <taxon>Saccharomycetales</taxon>
        <taxon>Saccharomycetaceae</taxon>
        <taxon>Arxiozyma</taxon>
    </lineage>
</organism>
<name>A0AAN7WRY4_9SACH</name>
<dbReference type="InterPro" id="IPR034136">
    <property type="entry name" value="TOPRIM_Topo6A/Spo11"/>
</dbReference>
<evidence type="ECO:0000256" key="10">
    <source>
        <dbReference type="PROSITE-ProRule" id="PRU01385"/>
    </source>
</evidence>
<dbReference type="GO" id="GO:0046872">
    <property type="term" value="F:metal ion binding"/>
    <property type="evidence" value="ECO:0007669"/>
    <property type="project" value="UniProtKB-KW"/>
</dbReference>
<evidence type="ECO:0000313" key="14">
    <source>
        <dbReference type="Proteomes" id="UP001306508"/>
    </source>
</evidence>
<evidence type="ECO:0000256" key="7">
    <source>
        <dbReference type="ARBA" id="ARBA00023029"/>
    </source>
</evidence>
<dbReference type="GO" id="GO:0003677">
    <property type="term" value="F:DNA binding"/>
    <property type="evidence" value="ECO:0007669"/>
    <property type="project" value="UniProtKB-UniRule"/>
</dbReference>
<evidence type="ECO:0000256" key="5">
    <source>
        <dbReference type="ARBA" id="ARBA00022723"/>
    </source>
</evidence>
<dbReference type="PRINTS" id="PR01550">
    <property type="entry name" value="TOP6AFAMILY"/>
</dbReference>
<dbReference type="InterPro" id="IPR002815">
    <property type="entry name" value="Spo11/TopoVI_A"/>
</dbReference>
<dbReference type="AlphaFoldDB" id="A0AAN7WRY4"/>
<dbReference type="GO" id="GO:0007131">
    <property type="term" value="P:reciprocal meiotic recombination"/>
    <property type="evidence" value="ECO:0007669"/>
    <property type="project" value="TreeGrafter"/>
</dbReference>
<reference evidence="14" key="1">
    <citation type="submission" date="2023-07" db="EMBL/GenBank/DDBJ databases">
        <title>A draft genome of Kazachstania heterogenica Y-27499.</title>
        <authorList>
            <person name="Donic C."/>
            <person name="Kralova J.S."/>
            <person name="Fidel L."/>
            <person name="Ben-Dor S."/>
            <person name="Jung S."/>
        </authorList>
    </citation>
    <scope>NUCLEOTIDE SEQUENCE [LARGE SCALE GENOMIC DNA]</scope>
    <source>
        <strain evidence="14">Y27499</strain>
    </source>
</reference>
<evidence type="ECO:0000256" key="6">
    <source>
        <dbReference type="ARBA" id="ARBA00022842"/>
    </source>
</evidence>
<dbReference type="PANTHER" id="PTHR10848:SF0">
    <property type="entry name" value="MEIOTIC RECOMBINATION PROTEIN SPO11"/>
    <property type="match status" value="1"/>
</dbReference>
<evidence type="ECO:0000256" key="1">
    <source>
        <dbReference type="ARBA" id="ARBA00000185"/>
    </source>
</evidence>
<keyword evidence="5" id="KW-0479">Metal-binding</keyword>
<dbReference type="InterPro" id="IPR013049">
    <property type="entry name" value="Spo11/TopoVI_A_N"/>
</dbReference>
<gene>
    <name evidence="13" type="ORF">RI543_004419</name>
</gene>
<evidence type="ECO:0000256" key="3">
    <source>
        <dbReference type="ARBA" id="ARBA00006559"/>
    </source>
</evidence>
<dbReference type="SUPFAM" id="SSF56726">
    <property type="entry name" value="DNA topoisomerase IV, alpha subunit"/>
    <property type="match status" value="1"/>
</dbReference>
<dbReference type="Pfam" id="PF21180">
    <property type="entry name" value="TOP6A-Spo11_Toprim"/>
    <property type="match status" value="1"/>
</dbReference>
<dbReference type="Gene3D" id="3.40.1360.10">
    <property type="match status" value="1"/>
</dbReference>
<comment type="catalytic activity">
    <reaction evidence="1 10">
        <text>ATP-dependent breakage, passage and rejoining of double-stranded DNA.</text>
        <dbReference type="EC" id="5.6.2.2"/>
    </reaction>
</comment>
<feature type="domain" description="Spo11/DNA topoisomerase VI subunit A N-terminal" evidence="11">
    <location>
        <begin position="100"/>
        <end position="156"/>
    </location>
</feature>
<evidence type="ECO:0000259" key="12">
    <source>
        <dbReference type="Pfam" id="PF21180"/>
    </source>
</evidence>
<protein>
    <recommendedName>
        <fullName evidence="4">DNA topoisomerase (ATP-hydrolyzing)</fullName>
        <ecNumber evidence="4">5.6.2.2</ecNumber>
    </recommendedName>
</protein>
<dbReference type="PANTHER" id="PTHR10848">
    <property type="entry name" value="MEIOTIC RECOMBINATION PROTEIN SPO11"/>
    <property type="match status" value="1"/>
</dbReference>
<keyword evidence="9 10" id="KW-0413">Isomerase</keyword>
<keyword evidence="8 10" id="KW-0238">DNA-binding</keyword>
<dbReference type="Proteomes" id="UP001306508">
    <property type="component" value="Unassembled WGS sequence"/>
</dbReference>
<evidence type="ECO:0000256" key="8">
    <source>
        <dbReference type="ARBA" id="ARBA00023125"/>
    </source>
</evidence>
<dbReference type="GO" id="GO:0005524">
    <property type="term" value="F:ATP binding"/>
    <property type="evidence" value="ECO:0007669"/>
    <property type="project" value="InterPro"/>
</dbReference>
<keyword evidence="14" id="KW-1185">Reference proteome</keyword>
<accession>A0AAN7WRY4</accession>
<comment type="similarity">
    <text evidence="3 10">Belongs to the TOP6A family.</text>
</comment>
<dbReference type="EMBL" id="JAWIZZ010000054">
    <property type="protein sequence ID" value="KAK5778198.1"/>
    <property type="molecule type" value="Genomic_DNA"/>
</dbReference>
<dbReference type="GO" id="GO:0003918">
    <property type="term" value="F:DNA topoisomerase type II (double strand cut, ATP-hydrolyzing) activity"/>
    <property type="evidence" value="ECO:0007669"/>
    <property type="project" value="UniProtKB-UniRule"/>
</dbReference>
<dbReference type="GO" id="GO:0000228">
    <property type="term" value="C:nuclear chromosome"/>
    <property type="evidence" value="ECO:0007669"/>
    <property type="project" value="TreeGrafter"/>
</dbReference>
<dbReference type="Gene3D" id="1.10.10.10">
    <property type="entry name" value="Winged helix-like DNA-binding domain superfamily/Winged helix DNA-binding domain"/>
    <property type="match status" value="1"/>
</dbReference>
<dbReference type="EC" id="5.6.2.2" evidence="4"/>
<evidence type="ECO:0000256" key="9">
    <source>
        <dbReference type="ARBA" id="ARBA00023235"/>
    </source>
</evidence>
<evidence type="ECO:0000256" key="4">
    <source>
        <dbReference type="ARBA" id="ARBA00012895"/>
    </source>
</evidence>
<comment type="caution">
    <text evidence="13">The sequence shown here is derived from an EMBL/GenBank/DDBJ whole genome shotgun (WGS) entry which is preliminary data.</text>
</comment>
<keyword evidence="7 10" id="KW-0799">Topoisomerase</keyword>
<sequence length="376" mass="43328">MSSLFELIKNNNTRNSLLEALKPKIRKITLENVSRETDLVESILANFSMTVQALEQHGEFIDFQITVVKRNGTDYISEHRHLMFPNLGKFSKLSKINIRNVAILLNLMGTIKERYYLQHTSTIRDIFYSNVELYQKQTRVNYWLQIIASNFKLNNINKLNIVPAQKGLIFSSILLHIDDSIILKPGLIHLIPYINENSKVTIQNDACNLVRQMHLKIFEKEAIFNKVVQNYYNNNNSQASLSDTIFVTGKGYPDTLTKVLIERLSHCLSKDILIRLYVDADPYGINIALSYIKNASNIKSIHYNGVSITQLIKRRGQILPMNYRDYIIAKSTIHRITKQLNSIDLSILGTPYPSLKSELQRQMFWGKKGEMNALYA</sequence>
<dbReference type="GO" id="GO:0042138">
    <property type="term" value="P:meiotic DNA double-strand break formation"/>
    <property type="evidence" value="ECO:0007669"/>
    <property type="project" value="TreeGrafter"/>
</dbReference>
<dbReference type="PROSITE" id="PS52041">
    <property type="entry name" value="TOPO_IIB"/>
    <property type="match status" value="1"/>
</dbReference>
<keyword evidence="6" id="KW-0460">Magnesium</keyword>
<evidence type="ECO:0000259" key="11">
    <source>
        <dbReference type="Pfam" id="PF04406"/>
    </source>
</evidence>
<dbReference type="InterPro" id="IPR036078">
    <property type="entry name" value="Spo11/TopoVI_A_sf"/>
</dbReference>
<proteinExistence type="inferred from homology"/>
<dbReference type="GO" id="GO:0000706">
    <property type="term" value="P:meiotic DNA double-strand break processing"/>
    <property type="evidence" value="ECO:0007669"/>
    <property type="project" value="TreeGrafter"/>
</dbReference>
<comment type="cofactor">
    <cofactor evidence="2">
        <name>Mg(2+)</name>
        <dbReference type="ChEBI" id="CHEBI:18420"/>
    </cofactor>
</comment>
<feature type="domain" description="Topoisomerase 6 subunit A/Spo11 TOPRIM" evidence="12">
    <location>
        <begin position="217"/>
        <end position="375"/>
    </location>
</feature>
<evidence type="ECO:0000256" key="2">
    <source>
        <dbReference type="ARBA" id="ARBA00001946"/>
    </source>
</evidence>